<dbReference type="OMA" id="RMERSDI"/>
<dbReference type="InterPro" id="IPR002486">
    <property type="entry name" value="Col_cuticle_N"/>
</dbReference>
<feature type="compositionally biased region" description="Low complexity" evidence="2">
    <location>
        <begin position="179"/>
        <end position="194"/>
    </location>
</feature>
<dbReference type="GO" id="GO:0042302">
    <property type="term" value="F:structural constituent of cuticle"/>
    <property type="evidence" value="ECO:0007669"/>
    <property type="project" value="InterPro"/>
</dbReference>
<sequence length="286" mass="29821">MGHSRLFILAASTGSGLLMLFCLISSIFIINDINSLREEILSGIKDFKILANKAWDGMVDIPSKNLDNNLHSSFFSPKPREKRQYEATIQPTAYVGGSSYNAIPRKSSSINCAGCSPSKCPPGPPGPPGEPGIPGEPGTRGLDGRPGLSGNSLNQGYETEIKCIQCPAGPQGPPGPVGPIGSPGPRGLNFAGLPGQRGKGLPGPKGPPGPPGDQGPPGHPGPPSSVIGQTGPPGMVGPPGIAGTPVVPVLQGTNHLKTMLMFILIQLDKFRLIKRNFIENFDKNNY</sequence>
<dbReference type="SMART" id="SM01088">
    <property type="entry name" value="Col_cuticle_N"/>
    <property type="match status" value="1"/>
</dbReference>
<keyword evidence="3" id="KW-0812">Transmembrane</keyword>
<dbReference type="PANTHER" id="PTHR24637:SF421">
    <property type="entry name" value="CUTICLE COLLAGEN DPY-2"/>
    <property type="match status" value="1"/>
</dbReference>
<keyword evidence="1" id="KW-0677">Repeat</keyword>
<proteinExistence type="predicted"/>
<dbReference type="Gene3D" id="1.20.5.320">
    <property type="entry name" value="6-Phosphogluconate Dehydrogenase, domain 3"/>
    <property type="match status" value="1"/>
</dbReference>
<keyword evidence="5" id="KW-1185">Reference proteome</keyword>
<feature type="compositionally biased region" description="Pro residues" evidence="2">
    <location>
        <begin position="119"/>
        <end position="131"/>
    </location>
</feature>
<evidence type="ECO:0000313" key="6">
    <source>
        <dbReference type="WBParaSite" id="MhA1_Contig1339.frz3.gene15"/>
    </source>
</evidence>
<dbReference type="AlphaFoldDB" id="A0A1I8B4R2"/>
<evidence type="ECO:0000256" key="3">
    <source>
        <dbReference type="SAM" id="Phobius"/>
    </source>
</evidence>
<evidence type="ECO:0000256" key="1">
    <source>
        <dbReference type="ARBA" id="ARBA00022737"/>
    </source>
</evidence>
<organism evidence="5 6">
    <name type="scientific">Meloidogyne hapla</name>
    <name type="common">Root-knot nematode worm</name>
    <dbReference type="NCBI Taxonomy" id="6305"/>
    <lineage>
        <taxon>Eukaryota</taxon>
        <taxon>Metazoa</taxon>
        <taxon>Ecdysozoa</taxon>
        <taxon>Nematoda</taxon>
        <taxon>Chromadorea</taxon>
        <taxon>Rhabditida</taxon>
        <taxon>Tylenchina</taxon>
        <taxon>Tylenchomorpha</taxon>
        <taxon>Tylenchoidea</taxon>
        <taxon>Meloidogynidae</taxon>
        <taxon>Meloidogyninae</taxon>
        <taxon>Meloidogyne</taxon>
    </lineage>
</organism>
<feature type="compositionally biased region" description="Pro residues" evidence="2">
    <location>
        <begin position="204"/>
        <end position="223"/>
    </location>
</feature>
<accession>A0A1I8B4R2</accession>
<dbReference type="Pfam" id="PF01484">
    <property type="entry name" value="Col_cuticle_N"/>
    <property type="match status" value="1"/>
</dbReference>
<keyword evidence="3" id="KW-1133">Transmembrane helix</keyword>
<name>A0A1I8B4R2_MELHA</name>
<dbReference type="PANTHER" id="PTHR24637">
    <property type="entry name" value="COLLAGEN"/>
    <property type="match status" value="1"/>
</dbReference>
<evidence type="ECO:0000256" key="2">
    <source>
        <dbReference type="SAM" id="MobiDB-lite"/>
    </source>
</evidence>
<keyword evidence="3" id="KW-0472">Membrane</keyword>
<dbReference type="WBParaSite" id="MhA1_Contig1339.frz3.gene15">
    <property type="protein sequence ID" value="MhA1_Contig1339.frz3.gene15"/>
    <property type="gene ID" value="MhA1_Contig1339.frz3.gene15"/>
</dbReference>
<reference evidence="6" key="1">
    <citation type="submission" date="2016-11" db="UniProtKB">
        <authorList>
            <consortium name="WormBaseParasite"/>
        </authorList>
    </citation>
    <scope>IDENTIFICATION</scope>
</reference>
<evidence type="ECO:0000313" key="5">
    <source>
        <dbReference type="Proteomes" id="UP000095281"/>
    </source>
</evidence>
<evidence type="ECO:0000259" key="4">
    <source>
        <dbReference type="SMART" id="SM01088"/>
    </source>
</evidence>
<feature type="domain" description="Nematode cuticle collagen N-terminal" evidence="4">
    <location>
        <begin position="6"/>
        <end position="58"/>
    </location>
</feature>
<feature type="region of interest" description="Disordered" evidence="2">
    <location>
        <begin position="117"/>
        <end position="239"/>
    </location>
</feature>
<feature type="transmembrane region" description="Helical" evidence="3">
    <location>
        <begin position="6"/>
        <end position="30"/>
    </location>
</feature>
<dbReference type="Proteomes" id="UP000095281">
    <property type="component" value="Unplaced"/>
</dbReference>
<protein>
    <submittedName>
        <fullName evidence="6">Col_cuticle_N domain-containing protein</fullName>
    </submittedName>
</protein>